<reference evidence="2 3" key="1">
    <citation type="submission" date="2017-03" db="EMBL/GenBank/DDBJ databases">
        <authorList>
            <person name="Afonso C.L."/>
            <person name="Miller P.J."/>
            <person name="Scott M.A."/>
            <person name="Spackman E."/>
            <person name="Goraichik I."/>
            <person name="Dimitrov K.M."/>
            <person name="Suarez D.L."/>
            <person name="Swayne D.E."/>
        </authorList>
    </citation>
    <scope>NUCLEOTIDE SEQUENCE [LARGE SCALE GENOMIC DNA]</scope>
    <source>
        <strain evidence="2 3">CECT 7691</strain>
    </source>
</reference>
<dbReference type="InterPro" id="IPR009901">
    <property type="entry name" value="Phage_VT1-Sakai_H0025"/>
</dbReference>
<proteinExistence type="predicted"/>
<gene>
    <name evidence="2" type="ORF">OCH7691_04464</name>
</gene>
<organism evidence="2 3">
    <name type="scientific">Oceanibacterium hippocampi</name>
    <dbReference type="NCBI Taxonomy" id="745714"/>
    <lineage>
        <taxon>Bacteria</taxon>
        <taxon>Pseudomonadati</taxon>
        <taxon>Pseudomonadota</taxon>
        <taxon>Alphaproteobacteria</taxon>
        <taxon>Sneathiellales</taxon>
        <taxon>Sneathiellaceae</taxon>
        <taxon>Oceanibacterium</taxon>
    </lineage>
</organism>
<feature type="domain" description="Helix-turn-helix" evidence="1">
    <location>
        <begin position="5"/>
        <end position="53"/>
    </location>
</feature>
<dbReference type="EMBL" id="FWFR01000008">
    <property type="protein sequence ID" value="SLN77574.1"/>
    <property type="molecule type" value="Genomic_DNA"/>
</dbReference>
<evidence type="ECO:0000313" key="3">
    <source>
        <dbReference type="Proteomes" id="UP000193200"/>
    </source>
</evidence>
<dbReference type="SUPFAM" id="SSF46955">
    <property type="entry name" value="Putative DNA-binding domain"/>
    <property type="match status" value="1"/>
</dbReference>
<protein>
    <submittedName>
        <fullName evidence="2">Phage DNA packaging protein Nu1</fullName>
    </submittedName>
</protein>
<dbReference type="AlphaFoldDB" id="A0A1Y5TZM5"/>
<dbReference type="InterPro" id="IPR009061">
    <property type="entry name" value="DNA-bd_dom_put_sf"/>
</dbReference>
<dbReference type="Pfam" id="PF07278">
    <property type="entry name" value="DUF1441"/>
    <property type="match status" value="1"/>
</dbReference>
<dbReference type="FunCoup" id="A0A1Y5TZM5">
    <property type="interactions" value="63"/>
</dbReference>
<dbReference type="Gene3D" id="1.10.10.10">
    <property type="entry name" value="Winged helix-like DNA-binding domain superfamily/Winged helix DNA-binding domain"/>
    <property type="match status" value="1"/>
</dbReference>
<accession>A0A1Y5TZM5</accession>
<dbReference type="InParanoid" id="A0A1Y5TZM5"/>
<evidence type="ECO:0000313" key="2">
    <source>
        <dbReference type="EMBL" id="SLN77574.1"/>
    </source>
</evidence>
<dbReference type="InterPro" id="IPR041657">
    <property type="entry name" value="HTH_17"/>
</dbReference>
<keyword evidence="3" id="KW-1185">Reference proteome</keyword>
<dbReference type="RefSeq" id="WP_085885798.1">
    <property type="nucleotide sequence ID" value="NZ_FWFR01000008.1"/>
</dbReference>
<dbReference type="Pfam" id="PF12728">
    <property type="entry name" value="HTH_17"/>
    <property type="match status" value="1"/>
</dbReference>
<evidence type="ECO:0000259" key="1">
    <source>
        <dbReference type="Pfam" id="PF12728"/>
    </source>
</evidence>
<sequence length="187" mass="20432">MTTTYLNRAEAAKALEISEPTLADWIEQGAPVAGRGGRGRAYRLDVAAIRAWRDGIVQAEEAERAAREAEVARHQQRLDLGEAEAGGEAMSAKARREFYEAELKRMHAARQREELVPVDEVRAEMTRIYRDLATRLRTLPDLLVDRGVIAPAAAAVVADQVSAWQEDMARAHMRAEITAGEAGAAGG</sequence>
<dbReference type="Proteomes" id="UP000193200">
    <property type="component" value="Unassembled WGS sequence"/>
</dbReference>
<dbReference type="OrthoDB" id="8410638at2"/>
<name>A0A1Y5TZM5_9PROT</name>
<dbReference type="InterPro" id="IPR036388">
    <property type="entry name" value="WH-like_DNA-bd_sf"/>
</dbReference>